<accession>A0A8J3Q2Y1</accession>
<dbReference type="PANTHER" id="PTHR35908">
    <property type="entry name" value="HYPOTHETICAL FUSION PROTEIN"/>
    <property type="match status" value="1"/>
</dbReference>
<dbReference type="PROSITE" id="PS51819">
    <property type="entry name" value="VOC"/>
    <property type="match status" value="1"/>
</dbReference>
<evidence type="ECO:0000313" key="2">
    <source>
        <dbReference type="EMBL" id="GIH02744.1"/>
    </source>
</evidence>
<dbReference type="AlphaFoldDB" id="A0A8J3Q2Y1"/>
<dbReference type="PANTHER" id="PTHR35908:SF1">
    <property type="entry name" value="CONSERVED PROTEIN"/>
    <property type="match status" value="1"/>
</dbReference>
<dbReference type="InterPro" id="IPR029068">
    <property type="entry name" value="Glyas_Bleomycin-R_OHBP_Dase"/>
</dbReference>
<keyword evidence="3" id="KW-1185">Reference proteome</keyword>
<dbReference type="Proteomes" id="UP000612899">
    <property type="component" value="Unassembled WGS sequence"/>
</dbReference>
<protein>
    <submittedName>
        <fullName evidence="2">Glyoxalase</fullName>
    </submittedName>
</protein>
<dbReference type="Pfam" id="PF18029">
    <property type="entry name" value="Glyoxalase_6"/>
    <property type="match status" value="1"/>
</dbReference>
<dbReference type="SUPFAM" id="SSF54593">
    <property type="entry name" value="Glyoxalase/Bleomycin resistance protein/Dihydroxybiphenyl dioxygenase"/>
    <property type="match status" value="1"/>
</dbReference>
<dbReference type="RefSeq" id="WP_203906688.1">
    <property type="nucleotide sequence ID" value="NZ_BONY01000004.1"/>
</dbReference>
<dbReference type="CDD" id="cd06587">
    <property type="entry name" value="VOC"/>
    <property type="match status" value="1"/>
</dbReference>
<reference evidence="2" key="1">
    <citation type="submission" date="2021-01" db="EMBL/GenBank/DDBJ databases">
        <title>Whole genome shotgun sequence of Rhizocola hellebori NBRC 109834.</title>
        <authorList>
            <person name="Komaki H."/>
            <person name="Tamura T."/>
        </authorList>
    </citation>
    <scope>NUCLEOTIDE SEQUENCE</scope>
    <source>
        <strain evidence="2">NBRC 109834</strain>
    </source>
</reference>
<comment type="caution">
    <text evidence="2">The sequence shown here is derived from an EMBL/GenBank/DDBJ whole genome shotgun (WGS) entry which is preliminary data.</text>
</comment>
<sequence length="129" mass="14043">MSAIGVISSIALECPDPAALADFYRQLTGWEVVYADPDWCSIAESRDASLNLSFQRSPGYQPPVWPDPGSSMQFHLHVKVADLDEAERKVLALGATAFPDQPSPDTVRVMADPVGHVFCLVPQRSFGVI</sequence>
<dbReference type="InterPro" id="IPR041581">
    <property type="entry name" value="Glyoxalase_6"/>
</dbReference>
<dbReference type="InterPro" id="IPR037523">
    <property type="entry name" value="VOC_core"/>
</dbReference>
<evidence type="ECO:0000313" key="3">
    <source>
        <dbReference type="Proteomes" id="UP000612899"/>
    </source>
</evidence>
<name>A0A8J3Q2Y1_9ACTN</name>
<proteinExistence type="predicted"/>
<evidence type="ECO:0000259" key="1">
    <source>
        <dbReference type="PROSITE" id="PS51819"/>
    </source>
</evidence>
<dbReference type="Gene3D" id="3.10.180.10">
    <property type="entry name" value="2,3-Dihydroxybiphenyl 1,2-Dioxygenase, domain 1"/>
    <property type="match status" value="1"/>
</dbReference>
<organism evidence="2 3">
    <name type="scientific">Rhizocola hellebori</name>
    <dbReference type="NCBI Taxonomy" id="1392758"/>
    <lineage>
        <taxon>Bacteria</taxon>
        <taxon>Bacillati</taxon>
        <taxon>Actinomycetota</taxon>
        <taxon>Actinomycetes</taxon>
        <taxon>Micromonosporales</taxon>
        <taxon>Micromonosporaceae</taxon>
        <taxon>Rhizocola</taxon>
    </lineage>
</organism>
<gene>
    <name evidence="2" type="ORF">Rhe02_08110</name>
</gene>
<feature type="domain" description="VOC" evidence="1">
    <location>
        <begin position="6"/>
        <end position="123"/>
    </location>
</feature>
<dbReference type="EMBL" id="BONY01000004">
    <property type="protein sequence ID" value="GIH02744.1"/>
    <property type="molecule type" value="Genomic_DNA"/>
</dbReference>